<proteinExistence type="predicted"/>
<dbReference type="WBParaSite" id="ES5_v2.g1117.t1">
    <property type="protein sequence ID" value="ES5_v2.g1117.t1"/>
    <property type="gene ID" value="ES5_v2.g1117"/>
</dbReference>
<reference evidence="2" key="1">
    <citation type="submission" date="2022-11" db="UniProtKB">
        <authorList>
            <consortium name="WormBaseParasite"/>
        </authorList>
    </citation>
    <scope>IDENTIFICATION</scope>
</reference>
<dbReference type="Proteomes" id="UP000887579">
    <property type="component" value="Unplaced"/>
</dbReference>
<accession>A0AC34F2K7</accession>
<evidence type="ECO:0000313" key="2">
    <source>
        <dbReference type="WBParaSite" id="ES5_v2.g1117.t1"/>
    </source>
</evidence>
<evidence type="ECO:0000313" key="1">
    <source>
        <dbReference type="Proteomes" id="UP000887579"/>
    </source>
</evidence>
<protein>
    <submittedName>
        <fullName evidence="2">Chitin-binding type-2 domain-containing protein</fullName>
    </submittedName>
</protein>
<sequence>MQNFKEGIVLLLFLCSAISTALKLDDSLLKDDDNSTSISRTLRSQNFDNNNFNDGYRNDAFRFVSIGFYCKRGQSHTFALGPCSSLFVQCSMHGGYEFQECPLEQVFNGQTCIPAFKIRECLDPRINKCIEATEKLASSTEACNNGPGIQVSTSKDQCSRQALLCDAFREPRAISCPIGQILDSATLQCLPSTACQWAPPLIKDNLLRDYCKYRPISTPSYYPFTNGNDQTSSRCQNWFVSCRDKEFIFCDAGQIFDKASNGCRAPLPQERCPTSDLCRGWEWRAVPLGECSRQFRYCEGLKSRIFTCREDHV</sequence>
<organism evidence="1 2">
    <name type="scientific">Panagrolaimus sp. ES5</name>
    <dbReference type="NCBI Taxonomy" id="591445"/>
    <lineage>
        <taxon>Eukaryota</taxon>
        <taxon>Metazoa</taxon>
        <taxon>Ecdysozoa</taxon>
        <taxon>Nematoda</taxon>
        <taxon>Chromadorea</taxon>
        <taxon>Rhabditida</taxon>
        <taxon>Tylenchina</taxon>
        <taxon>Panagrolaimomorpha</taxon>
        <taxon>Panagrolaimoidea</taxon>
        <taxon>Panagrolaimidae</taxon>
        <taxon>Panagrolaimus</taxon>
    </lineage>
</organism>
<name>A0AC34F2K7_9BILA</name>